<dbReference type="Proteomes" id="UP001164748">
    <property type="component" value="Chromosome"/>
</dbReference>
<dbReference type="AlphaFoldDB" id="A0AA47KIV4"/>
<dbReference type="GO" id="GO:0016747">
    <property type="term" value="F:acyltransferase activity, transferring groups other than amino-acyl groups"/>
    <property type="evidence" value="ECO:0007669"/>
    <property type="project" value="InterPro"/>
</dbReference>
<dbReference type="InterPro" id="IPR016181">
    <property type="entry name" value="Acyl_CoA_acyltransferase"/>
</dbReference>
<sequence>MIPTPNSPHSLRRMRPADTDAVLDIWLNASLKAHDFIDDDFWYQQREAMRSAYLPMAEVWVMERDGAIEGFYAMHGQTLAAIFVAPKKQGQGVGSQLLSHAQQQQNYIDLTVYQKNHASHAFYLRHGFQVDRAQTDPHTGEREWRMVYQR</sequence>
<dbReference type="PANTHER" id="PTHR43800:SF1">
    <property type="entry name" value="PEPTIDYL-LYSINE N-ACETYLTRANSFERASE YJAB"/>
    <property type="match status" value="1"/>
</dbReference>
<dbReference type="PROSITE" id="PS51186">
    <property type="entry name" value="GNAT"/>
    <property type="match status" value="1"/>
</dbReference>
<dbReference type="SUPFAM" id="SSF55729">
    <property type="entry name" value="Acyl-CoA N-acyltransferases (Nat)"/>
    <property type="match status" value="1"/>
</dbReference>
<evidence type="ECO:0000313" key="5">
    <source>
        <dbReference type="Proteomes" id="UP001164748"/>
    </source>
</evidence>
<dbReference type="InterPro" id="IPR000182">
    <property type="entry name" value="GNAT_dom"/>
</dbReference>
<accession>A0AA47KIV4</accession>
<dbReference type="EC" id="2.3.1.-" evidence="4"/>
<organism evidence="4 5">
    <name type="scientific">Salinivibrio kushneri</name>
    <dbReference type="NCBI Taxonomy" id="1908198"/>
    <lineage>
        <taxon>Bacteria</taxon>
        <taxon>Pseudomonadati</taxon>
        <taxon>Pseudomonadota</taxon>
        <taxon>Gammaproteobacteria</taxon>
        <taxon>Vibrionales</taxon>
        <taxon>Vibrionaceae</taxon>
        <taxon>Salinivibrio</taxon>
    </lineage>
</organism>
<dbReference type="Gene3D" id="3.40.630.30">
    <property type="match status" value="1"/>
</dbReference>
<feature type="domain" description="N-acetyltransferase" evidence="3">
    <location>
        <begin position="9"/>
        <end position="150"/>
    </location>
</feature>
<dbReference type="Pfam" id="PF13508">
    <property type="entry name" value="Acetyltransf_7"/>
    <property type="match status" value="1"/>
</dbReference>
<keyword evidence="2 4" id="KW-0012">Acyltransferase</keyword>
<evidence type="ECO:0000313" key="4">
    <source>
        <dbReference type="EMBL" id="WBA07741.1"/>
    </source>
</evidence>
<protein>
    <submittedName>
        <fullName evidence="4">GNAT family N-acetyltransferase</fullName>
        <ecNumber evidence="4">2.3.1.-</ecNumber>
    </submittedName>
</protein>
<evidence type="ECO:0000256" key="1">
    <source>
        <dbReference type="ARBA" id="ARBA00022679"/>
    </source>
</evidence>
<gene>
    <name evidence="4" type="ORF">N8M53_07655</name>
</gene>
<proteinExistence type="predicted"/>
<dbReference type="EMBL" id="CP114588">
    <property type="protein sequence ID" value="WBA07741.1"/>
    <property type="molecule type" value="Genomic_DNA"/>
</dbReference>
<reference evidence="4" key="1">
    <citation type="submission" date="2022-09" db="EMBL/GenBank/DDBJ databases">
        <authorList>
            <person name="Li Z.-J."/>
        </authorList>
    </citation>
    <scope>NUCLEOTIDE SEQUENCE</scope>
    <source>
        <strain evidence="4">TGB11</strain>
    </source>
</reference>
<evidence type="ECO:0000259" key="3">
    <source>
        <dbReference type="PROSITE" id="PS51186"/>
    </source>
</evidence>
<evidence type="ECO:0000256" key="2">
    <source>
        <dbReference type="ARBA" id="ARBA00023315"/>
    </source>
</evidence>
<dbReference type="CDD" id="cd04301">
    <property type="entry name" value="NAT_SF"/>
    <property type="match status" value="1"/>
</dbReference>
<keyword evidence="1 4" id="KW-0808">Transferase</keyword>
<dbReference type="PANTHER" id="PTHR43800">
    <property type="entry name" value="PEPTIDYL-LYSINE N-ACETYLTRANSFERASE YJAB"/>
    <property type="match status" value="1"/>
</dbReference>
<name>A0AA47KIV4_9GAMM</name>
<dbReference type="RefSeq" id="WP_269578349.1">
    <property type="nucleotide sequence ID" value="NZ_CP114588.1"/>
</dbReference>